<dbReference type="PANTHER" id="PTHR36182">
    <property type="entry name" value="PROTEIN, PUTATIVE (AFU_ORTHOLOGUE AFUA_6G10930)-RELATED"/>
    <property type="match status" value="1"/>
</dbReference>
<dbReference type="OrthoDB" id="2342176at2759"/>
<dbReference type="Gene3D" id="2.70.50.70">
    <property type="match status" value="1"/>
</dbReference>
<dbReference type="KEGG" id="mbe:MBM_00055"/>
<gene>
    <name evidence="3" type="ORF">MBM_00055</name>
</gene>
<dbReference type="InParanoid" id="K1X758"/>
<accession>K1X758</accession>
<dbReference type="RefSeq" id="XP_007287944.1">
    <property type="nucleotide sequence ID" value="XM_007287882.1"/>
</dbReference>
<feature type="transmembrane region" description="Helical" evidence="1">
    <location>
        <begin position="269"/>
        <end position="289"/>
    </location>
</feature>
<dbReference type="Proteomes" id="UP000006753">
    <property type="component" value="Unassembled WGS sequence"/>
</dbReference>
<keyword evidence="1" id="KW-0472">Membrane</keyword>
<dbReference type="PANTHER" id="PTHR36182:SF2">
    <property type="entry name" value="LYTIC POLYSACCHARIDE MONOOXYGENASE"/>
    <property type="match status" value="1"/>
</dbReference>
<organism evidence="3 4">
    <name type="scientific">Marssonina brunnea f. sp. multigermtubi (strain MB_m1)</name>
    <name type="common">Marssonina leaf spot fungus</name>
    <dbReference type="NCBI Taxonomy" id="1072389"/>
    <lineage>
        <taxon>Eukaryota</taxon>
        <taxon>Fungi</taxon>
        <taxon>Dikarya</taxon>
        <taxon>Ascomycota</taxon>
        <taxon>Pezizomycotina</taxon>
        <taxon>Leotiomycetes</taxon>
        <taxon>Helotiales</taxon>
        <taxon>Drepanopezizaceae</taxon>
        <taxon>Drepanopeziza</taxon>
    </lineage>
</organism>
<evidence type="ECO:0000256" key="2">
    <source>
        <dbReference type="SAM" id="SignalP"/>
    </source>
</evidence>
<name>K1X758_MARBU</name>
<dbReference type="GeneID" id="18755990"/>
<feature type="chain" id="PRO_5003853246" description="Endoglucanase" evidence="2">
    <location>
        <begin position="24"/>
        <end position="307"/>
    </location>
</feature>
<evidence type="ECO:0000313" key="3">
    <source>
        <dbReference type="EMBL" id="EKD20942.1"/>
    </source>
</evidence>
<sequence length="307" mass="33620">MAPSLTSTLSLLSWCVFMIPISGHTLMQHPIPFASQLGGDGRGINDNGPMKSDGSNWPCNGEKDFDPKGVMNIWERGSTQYLQAMGGASHGGGSCQISITLDLKPTVYSEWRVIHSIHGGCPIRNLTEVNYGNSETTLLPSIYNFTIPDWVPVGQAVMAWTWYGRWSVPEMFMNCAPIMVLGGPTSKDVFDETLREKFNTAPLMFEANNGNGCWTANKGSCIEFPEPGGSLEVNPECPFDPEMMFTGTCGPSHRLAMMYSSGMPNEHRMLAGFVVAVSVLLLISVVKVFRDRRGLGEIQGYKKVVHA</sequence>
<evidence type="ECO:0008006" key="5">
    <source>
        <dbReference type="Google" id="ProtNLM"/>
    </source>
</evidence>
<evidence type="ECO:0000256" key="1">
    <source>
        <dbReference type="SAM" id="Phobius"/>
    </source>
</evidence>
<proteinExistence type="predicted"/>
<keyword evidence="2" id="KW-0732">Signal</keyword>
<dbReference type="EMBL" id="JH921428">
    <property type="protein sequence ID" value="EKD20942.1"/>
    <property type="molecule type" value="Genomic_DNA"/>
</dbReference>
<evidence type="ECO:0000313" key="4">
    <source>
        <dbReference type="Proteomes" id="UP000006753"/>
    </source>
</evidence>
<keyword evidence="1" id="KW-1133">Transmembrane helix</keyword>
<keyword evidence="1" id="KW-0812">Transmembrane</keyword>
<keyword evidence="4" id="KW-1185">Reference proteome</keyword>
<dbReference type="eggNOG" id="ENOG502S005">
    <property type="taxonomic scope" value="Eukaryota"/>
</dbReference>
<reference evidence="3 4" key="1">
    <citation type="journal article" date="2012" name="BMC Genomics">
        <title>Sequencing the genome of Marssonina brunnea reveals fungus-poplar co-evolution.</title>
        <authorList>
            <person name="Zhu S."/>
            <person name="Cao Y.-Z."/>
            <person name="Jiang C."/>
            <person name="Tan B.-Y."/>
            <person name="Wang Z."/>
            <person name="Feng S."/>
            <person name="Zhang L."/>
            <person name="Su X.-H."/>
            <person name="Brejova B."/>
            <person name="Vinar T."/>
            <person name="Xu M."/>
            <person name="Wang M.-X."/>
            <person name="Zhang S.-G."/>
            <person name="Huang M.-R."/>
            <person name="Wu R."/>
            <person name="Zhou Y."/>
        </authorList>
    </citation>
    <scope>NUCLEOTIDE SEQUENCE [LARGE SCALE GENOMIC DNA]</scope>
    <source>
        <strain evidence="3 4">MB_m1</strain>
    </source>
</reference>
<dbReference type="AlphaFoldDB" id="K1X758"/>
<protein>
    <recommendedName>
        <fullName evidence="5">Endoglucanase</fullName>
    </recommendedName>
</protein>
<dbReference type="HOGENOM" id="CLU_032571_2_3_1"/>
<feature type="signal peptide" evidence="2">
    <location>
        <begin position="1"/>
        <end position="23"/>
    </location>
</feature>